<keyword evidence="2" id="KW-0460">Magnesium</keyword>
<evidence type="ECO:0000256" key="2">
    <source>
        <dbReference type="HAMAP-Rule" id="MF_01139"/>
    </source>
</evidence>
<feature type="binding site" evidence="2">
    <location>
        <position position="215"/>
    </location>
    <ligand>
        <name>Mg(2+)</name>
        <dbReference type="ChEBI" id="CHEBI:18420"/>
    </ligand>
</feature>
<dbReference type="PANTHER" id="PTHR10291:SF0">
    <property type="entry name" value="DEHYDRODOLICHYL DIPHOSPHATE SYNTHASE 2"/>
    <property type="match status" value="1"/>
</dbReference>
<comment type="similarity">
    <text evidence="2">Belongs to the UPP synthase family.</text>
</comment>
<feature type="binding site" evidence="2">
    <location>
        <position position="34"/>
    </location>
    <ligand>
        <name>substrate</name>
    </ligand>
</feature>
<dbReference type="EC" id="2.5.1.-" evidence="2"/>
<accession>A0A1C6H0H5</accession>
<feature type="binding site" evidence="2">
    <location>
        <position position="78"/>
    </location>
    <ligand>
        <name>substrate</name>
    </ligand>
</feature>
<dbReference type="InterPro" id="IPR001441">
    <property type="entry name" value="UPP_synth-like"/>
</dbReference>
<feature type="binding site" evidence="2">
    <location>
        <position position="80"/>
    </location>
    <ligand>
        <name>substrate</name>
    </ligand>
</feature>
<comment type="subunit">
    <text evidence="2">Homodimer.</text>
</comment>
<dbReference type="CDD" id="cd00475">
    <property type="entry name" value="Cis_IPPS"/>
    <property type="match status" value="1"/>
</dbReference>
<dbReference type="NCBIfam" id="NF011405">
    <property type="entry name" value="PRK14830.1"/>
    <property type="match status" value="1"/>
</dbReference>
<dbReference type="AlphaFoldDB" id="A0A1C6H0H5"/>
<evidence type="ECO:0000256" key="1">
    <source>
        <dbReference type="ARBA" id="ARBA00022679"/>
    </source>
</evidence>
<proteinExistence type="inferred from homology"/>
<feature type="active site" evidence="2">
    <location>
        <position position="29"/>
    </location>
</feature>
<dbReference type="PANTHER" id="PTHR10291">
    <property type="entry name" value="DEHYDRODOLICHYL DIPHOSPHATE SYNTHASE FAMILY MEMBER"/>
    <property type="match status" value="1"/>
</dbReference>
<dbReference type="EMBL" id="FMHG01000001">
    <property type="protein sequence ID" value="SCJ50946.1"/>
    <property type="molecule type" value="Genomic_DNA"/>
</dbReference>
<dbReference type="Gene3D" id="3.40.1180.10">
    <property type="entry name" value="Decaprenyl diphosphate synthase-like"/>
    <property type="match status" value="1"/>
</dbReference>
<dbReference type="GO" id="GO:0000287">
    <property type="term" value="F:magnesium ion binding"/>
    <property type="evidence" value="ECO:0007669"/>
    <property type="project" value="UniProtKB-UniRule"/>
</dbReference>
<dbReference type="SUPFAM" id="SSF64005">
    <property type="entry name" value="Undecaprenyl diphosphate synthase"/>
    <property type="match status" value="1"/>
</dbReference>
<feature type="binding site" evidence="2">
    <location>
        <position position="46"/>
    </location>
    <ligand>
        <name>substrate</name>
    </ligand>
</feature>
<comment type="cofactor">
    <cofactor evidence="2">
        <name>Mg(2+)</name>
        <dbReference type="ChEBI" id="CHEBI:18420"/>
    </cofactor>
    <text evidence="2">Binds 2 magnesium ions per subunit.</text>
</comment>
<dbReference type="HAMAP" id="MF_01139">
    <property type="entry name" value="ISPT"/>
    <property type="match status" value="1"/>
</dbReference>
<dbReference type="InterPro" id="IPR018520">
    <property type="entry name" value="UPP_synth-like_CS"/>
</dbReference>
<gene>
    <name evidence="3" type="primary">uppS</name>
    <name evidence="3" type="ORF">SAMEA3545359_00621</name>
</gene>
<dbReference type="PROSITE" id="PS01066">
    <property type="entry name" value="UPP_SYNTHASE"/>
    <property type="match status" value="1"/>
</dbReference>
<protein>
    <recommendedName>
        <fullName evidence="2">Isoprenyl transferase</fullName>
        <ecNumber evidence="2">2.5.1.-</ecNumber>
    </recommendedName>
</protein>
<feature type="binding site" evidence="2">
    <location>
        <position position="196"/>
    </location>
    <ligand>
        <name>substrate</name>
    </ligand>
</feature>
<name>A0A1C6H0H5_9FIRM</name>
<dbReference type="Pfam" id="PF01255">
    <property type="entry name" value="Prenyltransf"/>
    <property type="match status" value="1"/>
</dbReference>
<dbReference type="NCBIfam" id="TIGR00055">
    <property type="entry name" value="uppS"/>
    <property type="match status" value="1"/>
</dbReference>
<keyword evidence="1 2" id="KW-0808">Transferase</keyword>
<feature type="binding site" evidence="2">
    <location>
        <position position="29"/>
    </location>
    <ligand>
        <name>Mg(2+)</name>
        <dbReference type="ChEBI" id="CHEBI:18420"/>
    </ligand>
</feature>
<reference evidence="3" key="1">
    <citation type="submission" date="2015-09" db="EMBL/GenBank/DDBJ databases">
        <authorList>
            <consortium name="Pathogen Informatics"/>
        </authorList>
    </citation>
    <scope>NUCLEOTIDE SEQUENCE</scope>
    <source>
        <strain evidence="3">2789STDY5834896</strain>
    </source>
</reference>
<evidence type="ECO:0000313" key="3">
    <source>
        <dbReference type="EMBL" id="SCJ50946.1"/>
    </source>
</evidence>
<organism evidence="3">
    <name type="scientific">uncultured Anaerotruncus sp</name>
    <dbReference type="NCBI Taxonomy" id="905011"/>
    <lineage>
        <taxon>Bacteria</taxon>
        <taxon>Bacillati</taxon>
        <taxon>Bacillota</taxon>
        <taxon>Clostridia</taxon>
        <taxon>Eubacteriales</taxon>
        <taxon>Oscillospiraceae</taxon>
        <taxon>Anaerotruncus</taxon>
        <taxon>environmental samples</taxon>
    </lineage>
</organism>
<feature type="active site" description="Proton acceptor" evidence="2">
    <location>
        <position position="77"/>
    </location>
</feature>
<feature type="binding site" evidence="2">
    <location>
        <begin position="30"/>
        <end position="33"/>
    </location>
    <ligand>
        <name>substrate</name>
    </ligand>
</feature>
<feature type="binding site" evidence="2">
    <location>
        <position position="42"/>
    </location>
    <ligand>
        <name>substrate</name>
    </ligand>
</feature>
<comment type="function">
    <text evidence="2">Catalyzes the condensation of isopentenyl diphosphate (IPP) with allylic pyrophosphates generating different type of terpenoids.</text>
</comment>
<feature type="binding site" evidence="2">
    <location>
        <begin position="202"/>
        <end position="204"/>
    </location>
    <ligand>
        <name>substrate</name>
    </ligand>
</feature>
<dbReference type="GO" id="GO:0016094">
    <property type="term" value="P:polyprenol biosynthetic process"/>
    <property type="evidence" value="ECO:0007669"/>
    <property type="project" value="TreeGrafter"/>
</dbReference>
<feature type="binding site" evidence="2">
    <location>
        <begin position="74"/>
        <end position="76"/>
    </location>
    <ligand>
        <name>substrate</name>
    </ligand>
</feature>
<sequence>MAWFNLKKSKVLLRPDFEHLPAHVAFIMDGNGRWAKKRRLPRSAGHQKGAQVFRDMVRYCKDIGIKYMTVYAFSTENWKRPQQEVDSIMDLLRSYLKDAFDHREEEVRVKILGDKAPLAPDIIALIDKLEADSAQYDKMILNIALNYGGRAEIMQAVQQIAGEVAAGRLTPEQVDETVLEEHLYTAGQPDPDLIIRPSGEQRLSNFLMWQSAYSELVFMDVLWPDFRRHHLDRALLEYQNRNRRFGGV</sequence>
<dbReference type="FunFam" id="3.40.1180.10:FF:000001">
    <property type="entry name" value="(2E,6E)-farnesyl-diphosphate-specific ditrans,polycis-undecaprenyl-diphosphate synthase"/>
    <property type="match status" value="1"/>
</dbReference>
<dbReference type="InterPro" id="IPR036424">
    <property type="entry name" value="UPP_synth-like_sf"/>
</dbReference>
<keyword evidence="2" id="KW-0479">Metal-binding</keyword>
<dbReference type="GO" id="GO:0045547">
    <property type="term" value="F:ditrans,polycis-polyprenyl diphosphate synthase [(2E,6E)-farnesyl diphosphate specific] activity"/>
    <property type="evidence" value="ECO:0007669"/>
    <property type="project" value="TreeGrafter"/>
</dbReference>